<name>A0A2P6P1B1_ROSCH</name>
<accession>A0A2P6P1B1</accession>
<dbReference type="Proteomes" id="UP000238479">
    <property type="component" value="Chloroplast Pltd"/>
</dbReference>
<gene>
    <name evidence="1" type="ORF">RchiOBHm_CPg0502381</name>
</gene>
<geneLocation type="chloroplast" evidence="1"/>
<comment type="caution">
    <text evidence="1">The sequence shown here is derived from an EMBL/GenBank/DDBJ whole genome shotgun (WGS) entry which is preliminary data.</text>
</comment>
<dbReference type="AlphaFoldDB" id="A0A2P6P1B1"/>
<dbReference type="Gramene" id="PRQ15714">
    <property type="protein sequence ID" value="PRQ15714"/>
    <property type="gene ID" value="RchiOBHm_CPg0502381"/>
</dbReference>
<protein>
    <submittedName>
        <fullName evidence="1">Uncharacterized protein</fullName>
    </submittedName>
</protein>
<keyword evidence="1" id="KW-0150">Chloroplast</keyword>
<dbReference type="EMBL" id="PDCK01000046">
    <property type="protein sequence ID" value="PRQ15714.1"/>
    <property type="molecule type" value="Genomic_DNA"/>
</dbReference>
<evidence type="ECO:0000313" key="1">
    <source>
        <dbReference type="EMBL" id="PRQ15714.1"/>
    </source>
</evidence>
<organism evidence="1 2">
    <name type="scientific">Rosa chinensis</name>
    <name type="common">China rose</name>
    <dbReference type="NCBI Taxonomy" id="74649"/>
    <lineage>
        <taxon>Eukaryota</taxon>
        <taxon>Viridiplantae</taxon>
        <taxon>Streptophyta</taxon>
        <taxon>Embryophyta</taxon>
        <taxon>Tracheophyta</taxon>
        <taxon>Spermatophyta</taxon>
        <taxon>Magnoliopsida</taxon>
        <taxon>eudicotyledons</taxon>
        <taxon>Gunneridae</taxon>
        <taxon>Pentapetalae</taxon>
        <taxon>rosids</taxon>
        <taxon>fabids</taxon>
        <taxon>Rosales</taxon>
        <taxon>Rosaceae</taxon>
        <taxon>Rosoideae</taxon>
        <taxon>Rosoideae incertae sedis</taxon>
        <taxon>Rosa</taxon>
    </lineage>
</organism>
<keyword evidence="1" id="KW-0934">Plastid</keyword>
<keyword evidence="2" id="KW-1185">Reference proteome</keyword>
<sequence>MNRLLLKLDMDREEELHFFYFTFLFPFIQRENSSVITLRRYTFSIGNNTDIVVL</sequence>
<evidence type="ECO:0000313" key="2">
    <source>
        <dbReference type="Proteomes" id="UP000238479"/>
    </source>
</evidence>
<proteinExistence type="predicted"/>
<reference evidence="1 2" key="1">
    <citation type="journal article" date="2018" name="Nat. Genet.">
        <title>The Rosa genome provides new insights in the design of modern roses.</title>
        <authorList>
            <person name="Bendahmane M."/>
        </authorList>
    </citation>
    <scope>NUCLEOTIDE SEQUENCE [LARGE SCALE GENOMIC DNA]</scope>
    <source>
        <strain evidence="2">cv. Old Blush</strain>
    </source>
</reference>